<dbReference type="InterPro" id="IPR023404">
    <property type="entry name" value="rSAM_horseshoe"/>
</dbReference>
<evidence type="ECO:0000313" key="10">
    <source>
        <dbReference type="Proteomes" id="UP001218638"/>
    </source>
</evidence>
<dbReference type="InterPro" id="IPR007197">
    <property type="entry name" value="rSAM"/>
</dbReference>
<dbReference type="RefSeq" id="WP_330931911.1">
    <property type="nucleotide sequence ID" value="NZ_CP119075.1"/>
</dbReference>
<dbReference type="SMART" id="SM00729">
    <property type="entry name" value="Elp3"/>
    <property type="match status" value="1"/>
</dbReference>
<dbReference type="InterPro" id="IPR006638">
    <property type="entry name" value="Elp3/MiaA/NifB-like_rSAM"/>
</dbReference>
<dbReference type="PROSITE" id="PS01278">
    <property type="entry name" value="MTTASE_RADICAL"/>
    <property type="match status" value="1"/>
</dbReference>
<organism evidence="9 10">
    <name type="scientific">Synoicihabitans lomoniglobus</name>
    <dbReference type="NCBI Taxonomy" id="2909285"/>
    <lineage>
        <taxon>Bacteria</taxon>
        <taxon>Pseudomonadati</taxon>
        <taxon>Verrucomicrobiota</taxon>
        <taxon>Opitutia</taxon>
        <taxon>Opitutales</taxon>
        <taxon>Opitutaceae</taxon>
        <taxon>Synoicihabitans</taxon>
    </lineage>
</organism>
<dbReference type="GO" id="GO:0003824">
    <property type="term" value="F:catalytic activity"/>
    <property type="evidence" value="ECO:0007669"/>
    <property type="project" value="InterPro"/>
</dbReference>
<feature type="compositionally biased region" description="Polar residues" evidence="7">
    <location>
        <begin position="645"/>
        <end position="658"/>
    </location>
</feature>
<evidence type="ECO:0000256" key="7">
    <source>
        <dbReference type="SAM" id="MobiDB-lite"/>
    </source>
</evidence>
<keyword evidence="5 6" id="KW-0411">Iron-sulfur</keyword>
<dbReference type="InterPro" id="IPR058240">
    <property type="entry name" value="rSAM_sf"/>
</dbReference>
<evidence type="ECO:0000256" key="5">
    <source>
        <dbReference type="ARBA" id="ARBA00023014"/>
    </source>
</evidence>
<accession>A0AAE9ZXN4</accession>
<comment type="similarity">
    <text evidence="6">Belongs to the UPF0313 family.</text>
</comment>
<evidence type="ECO:0000313" key="9">
    <source>
        <dbReference type="EMBL" id="WED64825.1"/>
    </source>
</evidence>
<evidence type="ECO:0000256" key="6">
    <source>
        <dbReference type="HAMAP-Rule" id="MF_01251"/>
    </source>
</evidence>
<dbReference type="EMBL" id="CP119075">
    <property type="protein sequence ID" value="WED64825.1"/>
    <property type="molecule type" value="Genomic_DNA"/>
</dbReference>
<dbReference type="GO" id="GO:0005506">
    <property type="term" value="F:iron ion binding"/>
    <property type="evidence" value="ECO:0007669"/>
    <property type="project" value="UniProtKB-UniRule"/>
</dbReference>
<dbReference type="PANTHER" id="PTHR32331:SF0">
    <property type="entry name" value="UPF0313 PROTEIN YGIQ"/>
    <property type="match status" value="1"/>
</dbReference>
<dbReference type="PROSITE" id="PS51918">
    <property type="entry name" value="RADICAL_SAM"/>
    <property type="match status" value="1"/>
</dbReference>
<feature type="binding site" evidence="6">
    <location>
        <position position="338"/>
    </location>
    <ligand>
        <name>[4Fe-4S] cluster</name>
        <dbReference type="ChEBI" id="CHEBI:49883"/>
        <note>4Fe-4S-S-AdoMet</note>
    </ligand>
</feature>
<dbReference type="Pfam" id="PF11842">
    <property type="entry name" value="DUF3362"/>
    <property type="match status" value="1"/>
</dbReference>
<evidence type="ECO:0000256" key="4">
    <source>
        <dbReference type="ARBA" id="ARBA00023004"/>
    </source>
</evidence>
<keyword evidence="3 6" id="KW-0479">Metal-binding</keyword>
<name>A0AAE9ZXN4_9BACT</name>
<dbReference type="SFLD" id="SFLDG01069">
    <property type="entry name" value="UPF0313"/>
    <property type="match status" value="1"/>
</dbReference>
<keyword evidence="10" id="KW-1185">Reference proteome</keyword>
<dbReference type="NCBIfam" id="TIGR03904">
    <property type="entry name" value="SAM_YgiQ"/>
    <property type="match status" value="1"/>
</dbReference>
<evidence type="ECO:0000256" key="2">
    <source>
        <dbReference type="ARBA" id="ARBA00022691"/>
    </source>
</evidence>
<sequence length="704" mass="79388">MSQRPQPTKVYSREPVWDASRWLPTTRDEVEARGWDYLDVIMISGDAYVDHPAFGTAAVARMLEAEGLRVAIIAQPNWRDDLRDFKKLGAPRLFFGVTAGCMDSMVNRYTAAKKLRSEDAYTPGGEHGFRPDYATTVYSKILKQLFPDVPVMIGGIEASLRRVTHYDYWSDELKPSILEDSGADLLIYGMGELPLKETIRLLKQGVPFSSLTTVPQTAVLLPPGQDAPKNKRWDDFTLFSHDDCLNERPKYAKNFKDIETESNRVKARRLFQQTGDRLLVVNPPFPTMTETEIDSAFDLPYTRLPHPKYRKRGPIPAYEMIKHSINMHRGCFGGCSFCTISAHQGKFVASRSKTSILREVESIKQMPDFRGTISDLGGPSGNMYKMKGKQQWICDECVRPSCIWPDVCRNLDTDHTALLDIYKSVRETEGVNHAYVASGIRYDLFLHEKGATPEVKASHEKYIDELAAHHVPGRIKVAPEHTSDHVLRVMRKPTFDLFYKFKEKFEKAGEKAGKKKQPVIPYFISSHPGSRPEDMAELALKTKDLGFRLEQVQDFTPTPMTVATEIYATGVHPYDGANVCVARSPEEKQEQRSFFFWYKPEMKKALRASMTRLGLGGIAKRLLDDKRVTEDVTPPPHIAPCGMQLPTSGNLASGQPSQRLAAATKGAKRPMKKGAKPSKADPRAKTGPEAKPKPKPFEKFFKKR</sequence>
<evidence type="ECO:0000259" key="8">
    <source>
        <dbReference type="PROSITE" id="PS51918"/>
    </source>
</evidence>
<feature type="binding site" evidence="6">
    <location>
        <position position="331"/>
    </location>
    <ligand>
        <name>[4Fe-4S] cluster</name>
        <dbReference type="ChEBI" id="CHEBI:49883"/>
        <note>4Fe-4S-S-AdoMet</note>
    </ligand>
</feature>
<keyword evidence="1 6" id="KW-0004">4Fe-4S</keyword>
<dbReference type="GO" id="GO:0051539">
    <property type="term" value="F:4 iron, 4 sulfur cluster binding"/>
    <property type="evidence" value="ECO:0007669"/>
    <property type="project" value="UniProtKB-KW"/>
</dbReference>
<dbReference type="InterPro" id="IPR020612">
    <property type="entry name" value="Methylthiotransferase_CS"/>
</dbReference>
<feature type="compositionally biased region" description="Basic residues" evidence="7">
    <location>
        <begin position="666"/>
        <end position="676"/>
    </location>
</feature>
<dbReference type="Proteomes" id="UP001218638">
    <property type="component" value="Chromosome"/>
</dbReference>
<dbReference type="HAMAP" id="MF_01251">
    <property type="entry name" value="UPF0313"/>
    <property type="match status" value="1"/>
</dbReference>
<dbReference type="Pfam" id="PF08497">
    <property type="entry name" value="Radical_SAM_N"/>
    <property type="match status" value="1"/>
</dbReference>
<feature type="binding site" evidence="6">
    <location>
        <position position="335"/>
    </location>
    <ligand>
        <name>[4Fe-4S] cluster</name>
        <dbReference type="ChEBI" id="CHEBI:49883"/>
        <note>4Fe-4S-S-AdoMet</note>
    </ligand>
</feature>
<gene>
    <name evidence="9" type="ORF">PXH66_20970</name>
</gene>
<feature type="region of interest" description="Disordered" evidence="7">
    <location>
        <begin position="635"/>
        <end position="704"/>
    </location>
</feature>
<proteinExistence type="inferred from homology"/>
<evidence type="ECO:0000256" key="1">
    <source>
        <dbReference type="ARBA" id="ARBA00022485"/>
    </source>
</evidence>
<dbReference type="SUPFAM" id="SSF102114">
    <property type="entry name" value="Radical SAM enzymes"/>
    <property type="match status" value="1"/>
</dbReference>
<dbReference type="InterPro" id="IPR024560">
    <property type="entry name" value="UPF0313_C"/>
</dbReference>
<comment type="cofactor">
    <cofactor evidence="6">
        <name>[4Fe-4S] cluster</name>
        <dbReference type="ChEBI" id="CHEBI:49883"/>
    </cofactor>
    <text evidence="6">Binds 1 [4Fe-4S] cluster. The cluster is coordinated with 3 cysteines and an exchangeable S-adenosyl-L-methionine.</text>
</comment>
<keyword evidence="2 6" id="KW-0949">S-adenosyl-L-methionine</keyword>
<evidence type="ECO:0000256" key="3">
    <source>
        <dbReference type="ARBA" id="ARBA00022723"/>
    </source>
</evidence>
<keyword evidence="4 6" id="KW-0408">Iron</keyword>
<dbReference type="KEGG" id="slom:PXH66_20970"/>
<dbReference type="AlphaFoldDB" id="A0AAE9ZXN4"/>
<feature type="compositionally biased region" description="Basic and acidic residues" evidence="7">
    <location>
        <begin position="678"/>
        <end position="704"/>
    </location>
</feature>
<dbReference type="SFLD" id="SFLDG01082">
    <property type="entry name" value="B12-binding_domain_containing"/>
    <property type="match status" value="1"/>
</dbReference>
<dbReference type="PANTHER" id="PTHR32331">
    <property type="entry name" value="UPF0313 PROTEIN YGIQ"/>
    <property type="match status" value="1"/>
</dbReference>
<feature type="domain" description="Radical SAM core" evidence="8">
    <location>
        <begin position="317"/>
        <end position="599"/>
    </location>
</feature>
<dbReference type="SFLD" id="SFLDS00029">
    <property type="entry name" value="Radical_SAM"/>
    <property type="match status" value="1"/>
</dbReference>
<protein>
    <submittedName>
        <fullName evidence="9">YgiQ family radical SAM protein</fullName>
    </submittedName>
</protein>
<reference evidence="9" key="1">
    <citation type="submission" date="2023-03" db="EMBL/GenBank/DDBJ databases">
        <title>Lomoglobus Profundus gen. nov., sp. nov., a novel member of the phylum Verrucomicrobia, isolated from deep-marine sediment of South China Sea.</title>
        <authorList>
            <person name="Ahmad T."/>
            <person name="Ishaq S.E."/>
            <person name="Wang F."/>
        </authorList>
    </citation>
    <scope>NUCLEOTIDE SEQUENCE</scope>
    <source>
        <strain evidence="9">LMO-M01</strain>
    </source>
</reference>
<dbReference type="Gene3D" id="3.80.30.20">
    <property type="entry name" value="tm_1862 like domain"/>
    <property type="match status" value="1"/>
</dbReference>
<dbReference type="InterPro" id="IPR013704">
    <property type="entry name" value="UPF0313_N"/>
</dbReference>
<dbReference type="Pfam" id="PF04055">
    <property type="entry name" value="Radical_SAM"/>
    <property type="match status" value="1"/>
</dbReference>
<dbReference type="InterPro" id="IPR022946">
    <property type="entry name" value="UPF0313"/>
</dbReference>